<proteinExistence type="predicted"/>
<reference evidence="2 3" key="1">
    <citation type="submission" date="2019-11" db="EMBL/GenBank/DDBJ databases">
        <title>Metabolism of dissolved organic matter in forest soils.</title>
        <authorList>
            <person name="Cyle K.T."/>
            <person name="Wilhelm R.C."/>
            <person name="Martinez C.E."/>
        </authorList>
    </citation>
    <scope>NUCLEOTIDE SEQUENCE [LARGE SCALE GENOMIC DNA]</scope>
    <source>
        <strain evidence="2 3">5N</strain>
    </source>
</reference>
<dbReference type="Pfam" id="PF03466">
    <property type="entry name" value="LysR_substrate"/>
    <property type="match status" value="1"/>
</dbReference>
<dbReference type="EMBL" id="WOEZ01000068">
    <property type="protein sequence ID" value="NPT55608.1"/>
    <property type="molecule type" value="Genomic_DNA"/>
</dbReference>
<evidence type="ECO:0000313" key="2">
    <source>
        <dbReference type="EMBL" id="NPT55608.1"/>
    </source>
</evidence>
<keyword evidence="3" id="KW-1185">Reference proteome</keyword>
<evidence type="ECO:0000313" key="3">
    <source>
        <dbReference type="Proteomes" id="UP000655523"/>
    </source>
</evidence>
<dbReference type="Gene3D" id="3.40.190.10">
    <property type="entry name" value="Periplasmic binding protein-like II"/>
    <property type="match status" value="1"/>
</dbReference>
<dbReference type="InterPro" id="IPR005119">
    <property type="entry name" value="LysR_subst-bd"/>
</dbReference>
<accession>A0A972NLE9</accession>
<dbReference type="Proteomes" id="UP000655523">
    <property type="component" value="Unassembled WGS sequence"/>
</dbReference>
<comment type="caution">
    <text evidence="2">The sequence shown here is derived from an EMBL/GenBank/DDBJ whole genome shotgun (WGS) entry which is preliminary data.</text>
</comment>
<organism evidence="2 3">
    <name type="scientific">Paraburkholderia elongata</name>
    <dbReference type="NCBI Taxonomy" id="2675747"/>
    <lineage>
        <taxon>Bacteria</taxon>
        <taxon>Pseudomonadati</taxon>
        <taxon>Pseudomonadota</taxon>
        <taxon>Betaproteobacteria</taxon>
        <taxon>Burkholderiales</taxon>
        <taxon>Burkholderiaceae</taxon>
        <taxon>Paraburkholderia</taxon>
    </lineage>
</organism>
<sequence length="83" mass="8918">MLEFTCSARDSFPGGKLILTRLAQAEAEALGLSAAPSGTLKIGVTASFDRHHLTCLVSSYLEQYPQVSVNVMLAQQISQVRPP</sequence>
<dbReference type="AlphaFoldDB" id="A0A972NLE9"/>
<protein>
    <recommendedName>
        <fullName evidence="1">LysR substrate-binding domain-containing protein</fullName>
    </recommendedName>
</protein>
<gene>
    <name evidence="2" type="ORF">GNZ13_13615</name>
</gene>
<feature type="domain" description="LysR substrate-binding" evidence="1">
    <location>
        <begin position="35"/>
        <end position="75"/>
    </location>
</feature>
<dbReference type="SUPFAM" id="SSF53850">
    <property type="entry name" value="Periplasmic binding protein-like II"/>
    <property type="match status" value="1"/>
</dbReference>
<evidence type="ECO:0000259" key="1">
    <source>
        <dbReference type="Pfam" id="PF03466"/>
    </source>
</evidence>
<name>A0A972NLE9_9BURK</name>